<accession>A0A1Z5H569</accession>
<dbReference type="CDD" id="cd16914">
    <property type="entry name" value="EcfT"/>
    <property type="match status" value="1"/>
</dbReference>
<keyword evidence="5 6" id="KW-0472">Membrane</keyword>
<feature type="transmembrane region" description="Helical" evidence="6">
    <location>
        <begin position="240"/>
        <end position="259"/>
    </location>
</feature>
<evidence type="ECO:0000256" key="2">
    <source>
        <dbReference type="ARBA" id="ARBA00022475"/>
    </source>
</evidence>
<evidence type="ECO:0000256" key="1">
    <source>
        <dbReference type="ARBA" id="ARBA00004141"/>
    </source>
</evidence>
<dbReference type="InterPro" id="IPR003339">
    <property type="entry name" value="ABC/ECF_trnsptr_transmembrane"/>
</dbReference>
<evidence type="ECO:0000313" key="7">
    <source>
        <dbReference type="EMBL" id="GAT18064.1"/>
    </source>
</evidence>
<gene>
    <name evidence="7" type="primary">ecfT_3</name>
    <name evidence="7" type="ORF">IWT126_00329</name>
</gene>
<evidence type="ECO:0000256" key="4">
    <source>
        <dbReference type="ARBA" id="ARBA00022989"/>
    </source>
</evidence>
<dbReference type="RefSeq" id="WP_089136105.1">
    <property type="nucleotide sequence ID" value="NZ_BCMG01000001.1"/>
</dbReference>
<comment type="subcellular location">
    <subcellularLocation>
        <location evidence="1">Membrane</location>
        <topology evidence="1">Multi-pass membrane protein</topology>
    </subcellularLocation>
</comment>
<evidence type="ECO:0000313" key="8">
    <source>
        <dbReference type="Proteomes" id="UP000198402"/>
    </source>
</evidence>
<dbReference type="Proteomes" id="UP000198402">
    <property type="component" value="Unassembled WGS sequence"/>
</dbReference>
<feature type="transmembrane region" description="Helical" evidence="6">
    <location>
        <begin position="66"/>
        <end position="86"/>
    </location>
</feature>
<dbReference type="PANTHER" id="PTHR34857:SF2">
    <property type="entry name" value="SLL0384 PROTEIN"/>
    <property type="match status" value="1"/>
</dbReference>
<dbReference type="EMBL" id="BCMG01000001">
    <property type="protein sequence ID" value="GAT18064.1"/>
    <property type="molecule type" value="Genomic_DNA"/>
</dbReference>
<dbReference type="PANTHER" id="PTHR34857">
    <property type="entry name" value="SLL0384 PROTEIN"/>
    <property type="match status" value="1"/>
</dbReference>
<keyword evidence="4 6" id="KW-1133">Transmembrane helix</keyword>
<feature type="transmembrane region" description="Helical" evidence="6">
    <location>
        <begin position="16"/>
        <end position="36"/>
    </location>
</feature>
<keyword evidence="8" id="KW-1185">Reference proteome</keyword>
<dbReference type="Pfam" id="PF02361">
    <property type="entry name" value="CbiQ"/>
    <property type="match status" value="1"/>
</dbReference>
<dbReference type="AlphaFoldDB" id="A0A1Z5H569"/>
<feature type="transmembrane region" description="Helical" evidence="6">
    <location>
        <begin position="106"/>
        <end position="127"/>
    </location>
</feature>
<keyword evidence="2" id="KW-1003">Cell membrane</keyword>
<reference evidence="7 8" key="1">
    <citation type="submission" date="2015-11" db="EMBL/GenBank/DDBJ databases">
        <title>Draft genome sequences of new species of the genus Lactobacillus isolated from orchardgrass silage.</title>
        <authorList>
            <person name="Tohno M."/>
            <person name="Tanizawa Y."/>
            <person name="Arita M."/>
        </authorList>
    </citation>
    <scope>NUCLEOTIDE SEQUENCE [LARGE SCALE GENOMIC DNA]</scope>
    <source>
        <strain evidence="7 8">IWT126</strain>
    </source>
</reference>
<dbReference type="InterPro" id="IPR051611">
    <property type="entry name" value="ECF_transporter_component"/>
</dbReference>
<sequence>MDIRHNRLQKVARLHWYNVVDPVTKLLLALFLTLLSFQLTDLYFEAGLVLISLILLLLSRLSVATLHAVSFSLFLIATMILIQGLFNSQNAHPLVTILSITFYQEGVLYALTMGARILIIIFSIGFFMNTTTVSENATYLESVGMPYNQVYLLMSVCYILPQIQQNLKKIQFAEKARGINPQKTLIQKLRSLLPIMIPLIIKTFDQSINRSITLQLRGFNSPERTIAAPMYHYFKTKLSHYFLVLMIIILIGCKLWQIIKNFL</sequence>
<evidence type="ECO:0000256" key="3">
    <source>
        <dbReference type="ARBA" id="ARBA00022692"/>
    </source>
</evidence>
<protein>
    <submittedName>
        <fullName evidence="7">Energy-coupling factor transporter transmembrane protein</fullName>
    </submittedName>
</protein>
<proteinExistence type="predicted"/>
<dbReference type="STRING" id="1302250.GCA_001313225_00453"/>
<dbReference type="GO" id="GO:0005886">
    <property type="term" value="C:plasma membrane"/>
    <property type="evidence" value="ECO:0007669"/>
    <property type="project" value="UniProtKB-ARBA"/>
</dbReference>
<evidence type="ECO:0000256" key="6">
    <source>
        <dbReference type="SAM" id="Phobius"/>
    </source>
</evidence>
<dbReference type="OrthoDB" id="166227at2"/>
<comment type="caution">
    <text evidence="7">The sequence shown here is derived from an EMBL/GenBank/DDBJ whole genome shotgun (WGS) entry which is preliminary data.</text>
</comment>
<name>A0A1Z5H569_9LACO</name>
<organism evidence="7 8">
    <name type="scientific">Secundilactobacillus silagei JCM 19001</name>
    <dbReference type="NCBI Taxonomy" id="1302250"/>
    <lineage>
        <taxon>Bacteria</taxon>
        <taxon>Bacillati</taxon>
        <taxon>Bacillota</taxon>
        <taxon>Bacilli</taxon>
        <taxon>Lactobacillales</taxon>
        <taxon>Lactobacillaceae</taxon>
        <taxon>Secundilactobacillus</taxon>
    </lineage>
</organism>
<evidence type="ECO:0000256" key="5">
    <source>
        <dbReference type="ARBA" id="ARBA00023136"/>
    </source>
</evidence>
<keyword evidence="3 6" id="KW-0812">Transmembrane</keyword>
<feature type="transmembrane region" description="Helical" evidence="6">
    <location>
        <begin position="42"/>
        <end position="59"/>
    </location>
</feature>